<dbReference type="GO" id="GO:0043190">
    <property type="term" value="C:ATP-binding cassette (ABC) transporter complex"/>
    <property type="evidence" value="ECO:0007669"/>
    <property type="project" value="InterPro"/>
</dbReference>
<organism evidence="9 10">
    <name type="scientific">Micromonospora echinospora</name>
    <name type="common">Micromonospora purpurea</name>
    <dbReference type="NCBI Taxonomy" id="1877"/>
    <lineage>
        <taxon>Bacteria</taxon>
        <taxon>Bacillati</taxon>
        <taxon>Actinomycetota</taxon>
        <taxon>Actinomycetes</taxon>
        <taxon>Micromonosporales</taxon>
        <taxon>Micromonosporaceae</taxon>
        <taxon>Micromonospora</taxon>
    </lineage>
</organism>
<evidence type="ECO:0000256" key="7">
    <source>
        <dbReference type="SAM" id="MobiDB-lite"/>
    </source>
</evidence>
<dbReference type="AlphaFoldDB" id="A0A1C4Z8Z1"/>
<evidence type="ECO:0000313" key="10">
    <source>
        <dbReference type="Proteomes" id="UP000198253"/>
    </source>
</evidence>
<comment type="subcellular location">
    <subcellularLocation>
        <location evidence="6">Cell membrane</location>
        <topology evidence="6">Multi-pass membrane protein</topology>
    </subcellularLocation>
    <subcellularLocation>
        <location evidence="1">Membrane</location>
        <topology evidence="1">Multi-pass membrane protein</topology>
    </subcellularLocation>
</comment>
<dbReference type="PANTHER" id="PTHR43332:SF2">
    <property type="entry name" value="INNER MEMBRANE TRANSPORT PERMEASE YADH"/>
    <property type="match status" value="1"/>
</dbReference>
<feature type="region of interest" description="Disordered" evidence="7">
    <location>
        <begin position="1"/>
        <end position="20"/>
    </location>
</feature>
<keyword evidence="6" id="KW-1003">Cell membrane</keyword>
<evidence type="ECO:0000259" key="8">
    <source>
        <dbReference type="PROSITE" id="PS51012"/>
    </source>
</evidence>
<dbReference type="GO" id="GO:0046677">
    <property type="term" value="P:response to antibiotic"/>
    <property type="evidence" value="ECO:0007669"/>
    <property type="project" value="UniProtKB-KW"/>
</dbReference>
<reference evidence="10" key="1">
    <citation type="submission" date="2016-06" db="EMBL/GenBank/DDBJ databases">
        <authorList>
            <person name="Varghese N."/>
            <person name="Submissions Spin"/>
        </authorList>
    </citation>
    <scope>NUCLEOTIDE SEQUENCE [LARGE SCALE GENOMIC DNA]</scope>
    <source>
        <strain evidence="10">DSM 43816</strain>
    </source>
</reference>
<sequence length="281" mass="30206">MSVTAPATPSAPTPAGAAPPPVRWSDQFASFRAVLWRDLFVTSRGELVGFVAQVLIQPLFMLLIFGKVLGDLGYANDSFAQVLLPGVIALNAFLIGLENTALPMVMDFSFTREIEDRLLAPMAIPLVAIEKIVFGAIRGLIAGVLLIPIGMLMLGVSWPLSTVLPVLGVLVLGALVGAAMGLTFGTLVPPHLIQIMFTVIMTPLMFTGATQFPLRGLDSMRWFQVICSLNPLTYVSEATRSLVGPPGVESVPLWLDLLILTGVLVFFTLVGIRGFMRRAMD</sequence>
<gene>
    <name evidence="9" type="ORF">GA0070618_4930</name>
</gene>
<keyword evidence="2 6" id="KW-0812">Transmembrane</keyword>
<feature type="compositionally biased region" description="Pro residues" evidence="7">
    <location>
        <begin position="9"/>
        <end position="20"/>
    </location>
</feature>
<feature type="transmembrane region" description="Helical" evidence="6">
    <location>
        <begin position="251"/>
        <end position="272"/>
    </location>
</feature>
<dbReference type="EMBL" id="LT607413">
    <property type="protein sequence ID" value="SCF29410.1"/>
    <property type="molecule type" value="Genomic_DNA"/>
</dbReference>
<keyword evidence="3 6" id="KW-1133">Transmembrane helix</keyword>
<feature type="transmembrane region" description="Helical" evidence="6">
    <location>
        <begin position="78"/>
        <end position="97"/>
    </location>
</feature>
<dbReference type="PANTHER" id="PTHR43332">
    <property type="entry name" value="INNER MEMBRANE TRANSPORT PERMEASE YADH-RELATED"/>
    <property type="match status" value="1"/>
</dbReference>
<keyword evidence="5" id="KW-0046">Antibiotic resistance</keyword>
<keyword evidence="4 6" id="KW-0472">Membrane</keyword>
<dbReference type="Pfam" id="PF01061">
    <property type="entry name" value="ABC2_membrane"/>
    <property type="match status" value="1"/>
</dbReference>
<accession>A0A1C4Z8Z1</accession>
<proteinExistence type="inferred from homology"/>
<dbReference type="PIRSF" id="PIRSF006648">
    <property type="entry name" value="DrrB"/>
    <property type="match status" value="1"/>
</dbReference>
<dbReference type="InterPro" id="IPR052522">
    <property type="entry name" value="ABC-2_transport_permease"/>
</dbReference>
<dbReference type="OrthoDB" id="4772026at2"/>
<dbReference type="PROSITE" id="PS51012">
    <property type="entry name" value="ABC_TM2"/>
    <property type="match status" value="1"/>
</dbReference>
<evidence type="ECO:0000313" key="9">
    <source>
        <dbReference type="EMBL" id="SCF29410.1"/>
    </source>
</evidence>
<name>A0A1C4Z8Z1_MICEC</name>
<evidence type="ECO:0000256" key="2">
    <source>
        <dbReference type="ARBA" id="ARBA00022692"/>
    </source>
</evidence>
<dbReference type="InParanoid" id="A0A1C4Z8Z1"/>
<evidence type="ECO:0000256" key="4">
    <source>
        <dbReference type="ARBA" id="ARBA00023136"/>
    </source>
</evidence>
<dbReference type="InterPro" id="IPR000412">
    <property type="entry name" value="ABC_2_transport"/>
</dbReference>
<protein>
    <recommendedName>
        <fullName evidence="6">Transport permease protein</fullName>
    </recommendedName>
</protein>
<evidence type="ECO:0000256" key="1">
    <source>
        <dbReference type="ARBA" id="ARBA00004141"/>
    </source>
</evidence>
<dbReference type="InterPro" id="IPR013525">
    <property type="entry name" value="ABC2_TM"/>
</dbReference>
<dbReference type="Proteomes" id="UP000198253">
    <property type="component" value="Chromosome I"/>
</dbReference>
<evidence type="ECO:0000256" key="3">
    <source>
        <dbReference type="ARBA" id="ARBA00022989"/>
    </source>
</evidence>
<feature type="transmembrane region" description="Helical" evidence="6">
    <location>
        <begin position="47"/>
        <end position="66"/>
    </location>
</feature>
<dbReference type="InterPro" id="IPR047817">
    <property type="entry name" value="ABC2_TM_bact-type"/>
</dbReference>
<evidence type="ECO:0000256" key="6">
    <source>
        <dbReference type="RuleBase" id="RU361157"/>
    </source>
</evidence>
<dbReference type="RefSeq" id="WP_088983713.1">
    <property type="nucleotide sequence ID" value="NZ_JBFAII010000020.1"/>
</dbReference>
<evidence type="ECO:0000256" key="5">
    <source>
        <dbReference type="ARBA" id="ARBA00023251"/>
    </source>
</evidence>
<feature type="domain" description="ABC transmembrane type-2" evidence="8">
    <location>
        <begin position="49"/>
        <end position="278"/>
    </location>
</feature>
<keyword evidence="6" id="KW-0813">Transport</keyword>
<comment type="similarity">
    <text evidence="6">Belongs to the ABC-2 integral membrane protein family.</text>
</comment>
<keyword evidence="10" id="KW-1185">Reference proteome</keyword>
<feature type="transmembrane region" description="Helical" evidence="6">
    <location>
        <begin position="195"/>
        <end position="214"/>
    </location>
</feature>
<feature type="transmembrane region" description="Helical" evidence="6">
    <location>
        <begin position="140"/>
        <end position="160"/>
    </location>
</feature>
<dbReference type="GO" id="GO:0140359">
    <property type="term" value="F:ABC-type transporter activity"/>
    <property type="evidence" value="ECO:0007669"/>
    <property type="project" value="InterPro"/>
</dbReference>
<feature type="transmembrane region" description="Helical" evidence="6">
    <location>
        <begin position="166"/>
        <end position="188"/>
    </location>
</feature>